<name>A0A0U2UNJ7_9BACL</name>
<keyword evidence="2" id="KW-1185">Reference proteome</keyword>
<dbReference type="STRING" id="162209.IJ22_31830"/>
<evidence type="ECO:0000313" key="1">
    <source>
        <dbReference type="EMBL" id="ALS23553.1"/>
    </source>
</evidence>
<dbReference type="Proteomes" id="UP000061660">
    <property type="component" value="Chromosome"/>
</dbReference>
<gene>
    <name evidence="1" type="ORF">IJ22_31830</name>
</gene>
<dbReference type="PANTHER" id="PTHR37305">
    <property type="entry name" value="INTEGRAL MEMBRANE PROTEIN-RELATED"/>
    <property type="match status" value="1"/>
</dbReference>
<protein>
    <submittedName>
        <fullName evidence="1">ABC-2 family transporter</fullName>
    </submittedName>
</protein>
<dbReference type="RefSeq" id="WP_054820068.1">
    <property type="nucleotide sequence ID" value="NZ_CP013652.1"/>
</dbReference>
<dbReference type="PATRIC" id="fig|162209.4.peg.3410"/>
<organism evidence="1 2">
    <name type="scientific">Paenibacillus naphthalenovorans</name>
    <dbReference type="NCBI Taxonomy" id="162209"/>
    <lineage>
        <taxon>Bacteria</taxon>
        <taxon>Bacillati</taxon>
        <taxon>Bacillota</taxon>
        <taxon>Bacilli</taxon>
        <taxon>Bacillales</taxon>
        <taxon>Paenibacillaceae</taxon>
        <taxon>Paenibacillus</taxon>
    </lineage>
</organism>
<reference evidence="1 2" key="2">
    <citation type="journal article" date="2016" name="Genome Announc.">
        <title>Complete Genome Sequences of Two Interactive Moderate Thermophiles, Paenibacillus napthalenovorans 32O-Y and Paenibacillus sp. 32O-W.</title>
        <authorList>
            <person name="Butler R.R.III."/>
            <person name="Wang J."/>
            <person name="Stark B.C."/>
            <person name="Pombert J.F."/>
        </authorList>
    </citation>
    <scope>NUCLEOTIDE SEQUENCE [LARGE SCALE GENOMIC DNA]</scope>
    <source>
        <strain evidence="1 2">32O-Y</strain>
    </source>
</reference>
<dbReference type="PANTHER" id="PTHR37305:SF1">
    <property type="entry name" value="MEMBRANE PROTEIN"/>
    <property type="match status" value="1"/>
</dbReference>
<dbReference type="OrthoDB" id="8613028at2"/>
<evidence type="ECO:0000313" key="2">
    <source>
        <dbReference type="Proteomes" id="UP000061660"/>
    </source>
</evidence>
<reference evidence="2" key="1">
    <citation type="submission" date="2015-12" db="EMBL/GenBank/DDBJ databases">
        <title>Complete genome sequences of two moderately thermophilic Paenibacillus species.</title>
        <authorList>
            <person name="Butler R.III."/>
            <person name="Wang J."/>
            <person name="Stark B.C."/>
            <person name="Pombert J.-F."/>
        </authorList>
    </citation>
    <scope>NUCLEOTIDE SEQUENCE [LARGE SCALE GENOMIC DNA]</scope>
    <source>
        <strain evidence="2">32O-Y</strain>
    </source>
</reference>
<dbReference type="AlphaFoldDB" id="A0A0U2UNJ7"/>
<sequence>MSSFVRLVQNEHMKIYTRLRTWVMLAILALAVIAMGVLMKYVVEAGMDHVLQFMVFASSLASLVTIFTVIVAGDIVAAEFTWGTIKLLLIRPSSRGKILWSKYVTVLLFSVTLLLVMLIISYFTGLLLFGAGGIVAPDETISSILQRYGLKAVEIVMTGTLAFMISTVFRSSSLAIGLSIFLMFTSGTVVSVLAQLKYTWVKYLLFANTDLSPYVLGGNPLIPGMTLGFSVSMLVVYWIVFCAVSWLLFTKRDVAGG</sequence>
<dbReference type="EMBL" id="CP013652">
    <property type="protein sequence ID" value="ALS23553.1"/>
    <property type="molecule type" value="Genomic_DNA"/>
</dbReference>
<dbReference type="Pfam" id="PF12730">
    <property type="entry name" value="ABC2_membrane_4"/>
    <property type="match status" value="1"/>
</dbReference>
<dbReference type="KEGG" id="pnp:IJ22_31830"/>
<proteinExistence type="predicted"/>
<accession>A0A0U2UNJ7</accession>